<dbReference type="Proteomes" id="UP000885660">
    <property type="component" value="Unassembled WGS sequence"/>
</dbReference>
<accession>A0A7V0MZ19</accession>
<evidence type="ECO:0008006" key="2">
    <source>
        <dbReference type="Google" id="ProtNLM"/>
    </source>
</evidence>
<sequence>MRAFHSRPGSKFAKKGIDYYNDYLGQSETAISLFFGKENMKKWLNLMSSWQGGKSVSKVAVAINPRPFIMKYPFAPGNEFKKKVTSLMNSLTFYFDIDGMVTGSLKMKENLKRYSLIIIPEDMATGLDKKSYSLYFSYVKKGGKLLIINTSVSTGREDLTQLKDKTEELCGINIKGKNLPGYLSIKSTLSSLALPEKKFWAETSRIEAKKAEVLVKGKYTDTPLLTRYKLGKGEVFFSAIGFNPEIASYFASIVKSAVSLPIVLEESKGMRILEATRKGNKVCIPLWGKGSAKLKIDTALIGLRGKRFQVKDIVTGRIIKDNVSSKTLSSGISVEIKYLNQPYILAIGREKDLEIYQGIYPSEEVFRELGKMERRIENPEVPIIVPSGEGIKVGVYHRSSGAGSIIKVLKKEKMRVFSLPRIDPESLSYPDVVVISNCGSSYKFFNQAIEDIRRFVKNGGGILLLHDAVGYRRHKPAFPEIGKGTTNPKLDTVKVIKEHPVTKGLKKGETFIHGYADHIAIEKGSEGDVLVVDERGYPVVVIGRIGKGKVVLNGMLTGRASKVKGSYVGVDREPTGGELKLLINAVKWLGEKERR</sequence>
<proteinExistence type="predicted"/>
<evidence type="ECO:0000313" key="1">
    <source>
        <dbReference type="EMBL" id="HDN84306.1"/>
    </source>
</evidence>
<dbReference type="InterPro" id="IPR029062">
    <property type="entry name" value="Class_I_gatase-like"/>
</dbReference>
<dbReference type="AlphaFoldDB" id="A0A7V0MZ19"/>
<name>A0A7V0MZ19_UNCAE</name>
<dbReference type="Gene3D" id="3.40.50.880">
    <property type="match status" value="2"/>
</dbReference>
<organism evidence="1">
    <name type="scientific">Aerophobetes bacterium</name>
    <dbReference type="NCBI Taxonomy" id="2030807"/>
    <lineage>
        <taxon>Bacteria</taxon>
        <taxon>Candidatus Aerophobota</taxon>
    </lineage>
</organism>
<protein>
    <recommendedName>
        <fullName evidence="2">ThuA-like domain-containing protein</fullName>
    </recommendedName>
</protein>
<dbReference type="SUPFAM" id="SSF52317">
    <property type="entry name" value="Class I glutamine amidotransferase-like"/>
    <property type="match status" value="2"/>
</dbReference>
<comment type="caution">
    <text evidence="1">The sequence shown here is derived from an EMBL/GenBank/DDBJ whole genome shotgun (WGS) entry which is preliminary data.</text>
</comment>
<dbReference type="EMBL" id="DRBC01000056">
    <property type="protein sequence ID" value="HDN84306.1"/>
    <property type="molecule type" value="Genomic_DNA"/>
</dbReference>
<gene>
    <name evidence="1" type="ORF">ENG47_00940</name>
</gene>
<reference evidence="1" key="1">
    <citation type="journal article" date="2020" name="mSystems">
        <title>Genome- and Community-Level Interaction Insights into Carbon Utilization and Element Cycling Functions of Hydrothermarchaeota in Hydrothermal Sediment.</title>
        <authorList>
            <person name="Zhou Z."/>
            <person name="Liu Y."/>
            <person name="Xu W."/>
            <person name="Pan J."/>
            <person name="Luo Z.H."/>
            <person name="Li M."/>
        </authorList>
    </citation>
    <scope>NUCLEOTIDE SEQUENCE [LARGE SCALE GENOMIC DNA]</scope>
    <source>
        <strain evidence="1">HyVt-219</strain>
    </source>
</reference>